<dbReference type="SUPFAM" id="SSF50249">
    <property type="entry name" value="Nucleic acid-binding proteins"/>
    <property type="match status" value="1"/>
</dbReference>
<dbReference type="GO" id="GO:0006302">
    <property type="term" value="P:double-strand break repair"/>
    <property type="evidence" value="ECO:0007669"/>
    <property type="project" value="TreeGrafter"/>
</dbReference>
<organism evidence="9 10">
    <name type="scientific">Mesobaculum littorinae</name>
    <dbReference type="NCBI Taxonomy" id="2486419"/>
    <lineage>
        <taxon>Bacteria</taxon>
        <taxon>Pseudomonadati</taxon>
        <taxon>Pseudomonadota</taxon>
        <taxon>Alphaproteobacteria</taxon>
        <taxon>Rhodobacterales</taxon>
        <taxon>Roseobacteraceae</taxon>
        <taxon>Mesobaculum</taxon>
    </lineage>
</organism>
<evidence type="ECO:0000313" key="9">
    <source>
        <dbReference type="EMBL" id="RVV96729.1"/>
    </source>
</evidence>
<keyword evidence="3 7" id="KW-0227">DNA damage</keyword>
<dbReference type="Proteomes" id="UP000285908">
    <property type="component" value="Unassembled WGS sequence"/>
</dbReference>
<evidence type="ECO:0000256" key="6">
    <source>
        <dbReference type="ARBA" id="ARBA00033409"/>
    </source>
</evidence>
<dbReference type="Pfam" id="PF02565">
    <property type="entry name" value="RecO_C"/>
    <property type="match status" value="1"/>
</dbReference>
<dbReference type="HAMAP" id="MF_00201">
    <property type="entry name" value="RecO"/>
    <property type="match status" value="1"/>
</dbReference>
<evidence type="ECO:0000256" key="5">
    <source>
        <dbReference type="ARBA" id="ARBA00023204"/>
    </source>
</evidence>
<dbReference type="GO" id="GO:0043590">
    <property type="term" value="C:bacterial nucleoid"/>
    <property type="evidence" value="ECO:0007669"/>
    <property type="project" value="TreeGrafter"/>
</dbReference>
<evidence type="ECO:0000256" key="2">
    <source>
        <dbReference type="ARBA" id="ARBA00021310"/>
    </source>
</evidence>
<feature type="domain" description="DNA replication/recombination mediator RecO N-terminal" evidence="8">
    <location>
        <begin position="1"/>
        <end position="74"/>
    </location>
</feature>
<evidence type="ECO:0000259" key="8">
    <source>
        <dbReference type="Pfam" id="PF11967"/>
    </source>
</evidence>
<evidence type="ECO:0000256" key="3">
    <source>
        <dbReference type="ARBA" id="ARBA00022763"/>
    </source>
</evidence>
<dbReference type="RefSeq" id="WP_127907774.1">
    <property type="nucleotide sequence ID" value="NZ_RQXX01000008.1"/>
</dbReference>
<proteinExistence type="inferred from homology"/>
<reference evidence="9 10" key="1">
    <citation type="submission" date="2018-11" db="EMBL/GenBank/DDBJ databases">
        <title>Mesobaculum littorinae gen. nov., sp. nov., isolated from Littorina scabra that represents a novel genus of the order Rhodobacteraceae.</title>
        <authorList>
            <person name="Li F."/>
        </authorList>
    </citation>
    <scope>NUCLEOTIDE SEQUENCE [LARGE SCALE GENOMIC DNA]</scope>
    <source>
        <strain evidence="9 10">M0103</strain>
    </source>
</reference>
<comment type="caution">
    <text evidence="9">The sequence shown here is derived from an EMBL/GenBank/DDBJ whole genome shotgun (WGS) entry which is preliminary data.</text>
</comment>
<protein>
    <recommendedName>
        <fullName evidence="2 7">DNA repair protein RecO</fullName>
    </recommendedName>
    <alternativeName>
        <fullName evidence="6 7">Recombination protein O</fullName>
    </alternativeName>
</protein>
<gene>
    <name evidence="7 9" type="primary">recO</name>
    <name evidence="9" type="ORF">EKE94_16670</name>
</gene>
<dbReference type="InterPro" id="IPR042242">
    <property type="entry name" value="RecO_C"/>
</dbReference>
<dbReference type="Pfam" id="PF11967">
    <property type="entry name" value="RecO_N"/>
    <property type="match status" value="1"/>
</dbReference>
<keyword evidence="4 7" id="KW-0233">DNA recombination</keyword>
<dbReference type="InterPro" id="IPR037278">
    <property type="entry name" value="ARFGAP/RecO"/>
</dbReference>
<dbReference type="PANTHER" id="PTHR33991:SF1">
    <property type="entry name" value="DNA REPAIR PROTEIN RECO"/>
    <property type="match status" value="1"/>
</dbReference>
<dbReference type="AlphaFoldDB" id="A0A438ADH0"/>
<dbReference type="Gene3D" id="1.20.1440.120">
    <property type="entry name" value="Recombination protein O, C-terminal domain"/>
    <property type="match status" value="1"/>
</dbReference>
<dbReference type="OrthoDB" id="9804792at2"/>
<dbReference type="GO" id="GO:0006310">
    <property type="term" value="P:DNA recombination"/>
    <property type="evidence" value="ECO:0007669"/>
    <property type="project" value="UniProtKB-UniRule"/>
</dbReference>
<dbReference type="InterPro" id="IPR012340">
    <property type="entry name" value="NA-bd_OB-fold"/>
</dbReference>
<dbReference type="NCBIfam" id="TIGR00613">
    <property type="entry name" value="reco"/>
    <property type="match status" value="1"/>
</dbReference>
<comment type="function">
    <text evidence="7">Involved in DNA repair and RecF pathway recombination.</text>
</comment>
<dbReference type="Gene3D" id="2.40.50.140">
    <property type="entry name" value="Nucleic acid-binding proteins"/>
    <property type="match status" value="1"/>
</dbReference>
<sequence length="241" mass="26242">MDWREEGTLLTVRRHGESAAIIDVFTATRGRHAGVVRGGAGRRLSAVLQPGAQLDLTWRGRLEDQLGSFTVEPKQSRSAGVRGDRLALAGLNALTALLAFLLPEREPHPRLYAMSVSMFDALETEPDWPLAYLHWELALLEELGFGLDLSSCAITGSRDDLAFVSPRTGRAVARDAAGDWADRLLPLPLCMLGQGPATLSELLAGLSTTGHFLENRIAPAMGDRPLPPARHRLIETIARLR</sequence>
<evidence type="ECO:0000256" key="7">
    <source>
        <dbReference type="HAMAP-Rule" id="MF_00201"/>
    </source>
</evidence>
<dbReference type="SUPFAM" id="SSF57863">
    <property type="entry name" value="ArfGap/RecO-like zinc finger"/>
    <property type="match status" value="1"/>
</dbReference>
<keyword evidence="5 7" id="KW-0234">DNA repair</keyword>
<dbReference type="InterPro" id="IPR022572">
    <property type="entry name" value="DNA_rep/recomb_RecO_N"/>
</dbReference>
<dbReference type="PANTHER" id="PTHR33991">
    <property type="entry name" value="DNA REPAIR PROTEIN RECO"/>
    <property type="match status" value="1"/>
</dbReference>
<evidence type="ECO:0000313" key="10">
    <source>
        <dbReference type="Proteomes" id="UP000285908"/>
    </source>
</evidence>
<evidence type="ECO:0000256" key="4">
    <source>
        <dbReference type="ARBA" id="ARBA00023172"/>
    </source>
</evidence>
<keyword evidence="10" id="KW-1185">Reference proteome</keyword>
<dbReference type="InterPro" id="IPR003717">
    <property type="entry name" value="RecO"/>
</dbReference>
<dbReference type="EMBL" id="RQXX01000008">
    <property type="protein sequence ID" value="RVV96729.1"/>
    <property type="molecule type" value="Genomic_DNA"/>
</dbReference>
<name>A0A438ADH0_9RHOB</name>
<evidence type="ECO:0000256" key="1">
    <source>
        <dbReference type="ARBA" id="ARBA00007452"/>
    </source>
</evidence>
<comment type="similarity">
    <text evidence="1 7">Belongs to the RecO family.</text>
</comment>
<accession>A0A438ADH0</accession>